<proteinExistence type="predicted"/>
<protein>
    <submittedName>
        <fullName evidence="1">Uncharacterized protein</fullName>
    </submittedName>
</protein>
<dbReference type="EMBL" id="CM041551">
    <property type="protein sequence ID" value="KAI3355220.1"/>
    <property type="molecule type" value="Genomic_DNA"/>
</dbReference>
<organism evidence="1 2">
    <name type="scientific">Scortum barcoo</name>
    <name type="common">barcoo grunter</name>
    <dbReference type="NCBI Taxonomy" id="214431"/>
    <lineage>
        <taxon>Eukaryota</taxon>
        <taxon>Metazoa</taxon>
        <taxon>Chordata</taxon>
        <taxon>Craniata</taxon>
        <taxon>Vertebrata</taxon>
        <taxon>Euteleostomi</taxon>
        <taxon>Actinopterygii</taxon>
        <taxon>Neopterygii</taxon>
        <taxon>Teleostei</taxon>
        <taxon>Neoteleostei</taxon>
        <taxon>Acanthomorphata</taxon>
        <taxon>Eupercaria</taxon>
        <taxon>Centrarchiformes</taxon>
        <taxon>Terapontoidei</taxon>
        <taxon>Terapontidae</taxon>
        <taxon>Scortum</taxon>
    </lineage>
</organism>
<name>A0ACB8VHT6_9TELE</name>
<accession>A0ACB8VHT6</accession>
<reference evidence="1" key="1">
    <citation type="submission" date="2022-04" db="EMBL/GenBank/DDBJ databases">
        <title>Jade perch genome.</title>
        <authorList>
            <person name="Chao B."/>
        </authorList>
    </citation>
    <scope>NUCLEOTIDE SEQUENCE</scope>
    <source>
        <strain evidence="1">CB-2022</strain>
    </source>
</reference>
<gene>
    <name evidence="1" type="ORF">L3Q82_018078</name>
</gene>
<sequence>YLGLWLDSYRYLGLWLDNKLALDNLHTSHLYGKTQSRMYFLRRLQHLQQTPADVLPAGRLCGRHGMKLDSLGDGGRVARTLDKLLMDIMDNASHPLHTVISNQRSLFSERLLLPKCRTNRLKNSFVHHAITLYNSSQGGRRT</sequence>
<feature type="non-terminal residue" evidence="1">
    <location>
        <position position="1"/>
    </location>
</feature>
<keyword evidence="2" id="KW-1185">Reference proteome</keyword>
<dbReference type="Proteomes" id="UP000831701">
    <property type="component" value="Chromosome 21"/>
</dbReference>
<evidence type="ECO:0000313" key="2">
    <source>
        <dbReference type="Proteomes" id="UP000831701"/>
    </source>
</evidence>
<evidence type="ECO:0000313" key="1">
    <source>
        <dbReference type="EMBL" id="KAI3355220.1"/>
    </source>
</evidence>
<comment type="caution">
    <text evidence="1">The sequence shown here is derived from an EMBL/GenBank/DDBJ whole genome shotgun (WGS) entry which is preliminary data.</text>
</comment>